<accession>A0A9X4ART1</accession>
<dbReference type="RefSeq" id="WP_272427987.1">
    <property type="nucleotide sequence ID" value="NZ_JAGTJJ010000007.1"/>
</dbReference>
<keyword evidence="2" id="KW-1185">Reference proteome</keyword>
<dbReference type="EMBL" id="JAGTJJ010000007">
    <property type="protein sequence ID" value="MDC3982384.1"/>
    <property type="molecule type" value="Genomic_DNA"/>
</dbReference>
<protein>
    <recommendedName>
        <fullName evidence="3">DUF4351 domain-containing protein</fullName>
    </recommendedName>
</protein>
<dbReference type="AlphaFoldDB" id="A0A9X4ART1"/>
<evidence type="ECO:0000313" key="2">
    <source>
        <dbReference type="Proteomes" id="UP001151081"/>
    </source>
</evidence>
<dbReference type="Proteomes" id="UP001151081">
    <property type="component" value="Unassembled WGS sequence"/>
</dbReference>
<name>A0A9X4ART1_9BACT</name>
<proteinExistence type="predicted"/>
<organism evidence="1 2">
    <name type="scientific">Polyangium jinanense</name>
    <dbReference type="NCBI Taxonomy" id="2829994"/>
    <lineage>
        <taxon>Bacteria</taxon>
        <taxon>Pseudomonadati</taxon>
        <taxon>Myxococcota</taxon>
        <taxon>Polyangia</taxon>
        <taxon>Polyangiales</taxon>
        <taxon>Polyangiaceae</taxon>
        <taxon>Polyangium</taxon>
    </lineage>
</organism>
<evidence type="ECO:0000313" key="1">
    <source>
        <dbReference type="EMBL" id="MDC3982384.1"/>
    </source>
</evidence>
<sequence>MNTQEIMDMWERQAKEQGRQEGRLEGRQEGLQVGAQEGLLRGQRRTMLQLLRLRFGELPQAVVARIEAADSAALDQWTARVLAAKTPEEVVA</sequence>
<evidence type="ECO:0008006" key="3">
    <source>
        <dbReference type="Google" id="ProtNLM"/>
    </source>
</evidence>
<reference evidence="1 2" key="1">
    <citation type="submission" date="2021-04" db="EMBL/GenBank/DDBJ databases">
        <title>Genome analysis of Polyangium sp.</title>
        <authorList>
            <person name="Li Y."/>
            <person name="Wang J."/>
        </authorList>
    </citation>
    <scope>NUCLEOTIDE SEQUENCE [LARGE SCALE GENOMIC DNA]</scope>
    <source>
        <strain evidence="1 2">SDU14</strain>
    </source>
</reference>
<gene>
    <name evidence="1" type="ORF">KEG57_17845</name>
</gene>
<comment type="caution">
    <text evidence="1">The sequence shown here is derived from an EMBL/GenBank/DDBJ whole genome shotgun (WGS) entry which is preliminary data.</text>
</comment>